<keyword evidence="2" id="KW-0812">Transmembrane</keyword>
<reference evidence="3 4" key="1">
    <citation type="journal article" date="2016" name="Int. J. Syst. Evol. Microbiol.">
        <title>Descriptions of Anaerotaenia torta gen. nov., sp. nov. and Anaerocolumna cellulosilytica gen. nov., sp. nov. isolated from a methanogenic reactor of cattle waste.</title>
        <authorList>
            <person name="Uek A."/>
            <person name="Ohtaki Y."/>
            <person name="Kaku N."/>
            <person name="Ueki K."/>
        </authorList>
    </citation>
    <scope>NUCLEOTIDE SEQUENCE [LARGE SCALE GENOMIC DNA]</scope>
    <source>
        <strain evidence="3 4">SN021</strain>
    </source>
</reference>
<dbReference type="GO" id="GO:0003700">
    <property type="term" value="F:DNA-binding transcription factor activity"/>
    <property type="evidence" value="ECO:0007669"/>
    <property type="project" value="InterPro"/>
</dbReference>
<dbReference type="SUPFAM" id="SSF88659">
    <property type="entry name" value="Sigma3 and sigma4 domains of RNA polymerase sigma factors"/>
    <property type="match status" value="1"/>
</dbReference>
<gene>
    <name evidence="3" type="ORF">acsn021_29270</name>
</gene>
<keyword evidence="4" id="KW-1185">Reference proteome</keyword>
<evidence type="ECO:0000256" key="1">
    <source>
        <dbReference type="SAM" id="MobiDB-lite"/>
    </source>
</evidence>
<dbReference type="AlphaFoldDB" id="A0A6S6R8R1"/>
<evidence type="ECO:0000313" key="4">
    <source>
        <dbReference type="Proteomes" id="UP000515561"/>
    </source>
</evidence>
<dbReference type="Gene3D" id="1.20.140.160">
    <property type="match status" value="1"/>
</dbReference>
<dbReference type="SUPFAM" id="SSF88946">
    <property type="entry name" value="Sigma2 domain of RNA polymerase sigma factors"/>
    <property type="match status" value="1"/>
</dbReference>
<proteinExistence type="predicted"/>
<dbReference type="GO" id="GO:0006352">
    <property type="term" value="P:DNA-templated transcription initiation"/>
    <property type="evidence" value="ECO:0007669"/>
    <property type="project" value="InterPro"/>
</dbReference>
<dbReference type="InterPro" id="IPR013324">
    <property type="entry name" value="RNA_pol_sigma_r3/r4-like"/>
</dbReference>
<dbReference type="KEGG" id="acel:acsn021_29270"/>
<accession>A0A6S6R8R1</accession>
<evidence type="ECO:0000256" key="2">
    <source>
        <dbReference type="SAM" id="Phobius"/>
    </source>
</evidence>
<dbReference type="RefSeq" id="WP_184094187.1">
    <property type="nucleotide sequence ID" value="NZ_AP023367.1"/>
</dbReference>
<evidence type="ECO:0000313" key="3">
    <source>
        <dbReference type="EMBL" id="BCJ95358.1"/>
    </source>
</evidence>
<dbReference type="Proteomes" id="UP000515561">
    <property type="component" value="Chromosome"/>
</dbReference>
<dbReference type="InterPro" id="IPR013325">
    <property type="entry name" value="RNA_pol_sigma_r2"/>
</dbReference>
<dbReference type="EMBL" id="AP023367">
    <property type="protein sequence ID" value="BCJ95358.1"/>
    <property type="molecule type" value="Genomic_DNA"/>
</dbReference>
<feature type="region of interest" description="Disordered" evidence="1">
    <location>
        <begin position="123"/>
        <end position="148"/>
    </location>
</feature>
<keyword evidence="2" id="KW-1133">Transmembrane helix</keyword>
<protein>
    <submittedName>
        <fullName evidence="3">Uncharacterized protein</fullName>
    </submittedName>
</protein>
<organism evidence="3 4">
    <name type="scientific">Anaerocolumna cellulosilytica</name>
    <dbReference type="NCBI Taxonomy" id="433286"/>
    <lineage>
        <taxon>Bacteria</taxon>
        <taxon>Bacillati</taxon>
        <taxon>Bacillota</taxon>
        <taxon>Clostridia</taxon>
        <taxon>Lachnospirales</taxon>
        <taxon>Lachnospiraceae</taxon>
        <taxon>Anaerocolumna</taxon>
    </lineage>
</organism>
<feature type="transmembrane region" description="Helical" evidence="2">
    <location>
        <begin position="267"/>
        <end position="290"/>
    </location>
</feature>
<name>A0A6S6R8R1_9FIRM</name>
<feature type="compositionally biased region" description="Basic and acidic residues" evidence="1">
    <location>
        <begin position="131"/>
        <end position="148"/>
    </location>
</feature>
<keyword evidence="2" id="KW-0472">Membrane</keyword>
<sequence length="462" mass="53964">MGTRINAPDEKFIEFYDQYFELVYRICFLYMNNNLDAQIMVQSVFTKYQKSKIVFLNGEHAKVWVITTVVGLCDEVLKPWRYSVFPYAVYNDYNTPEDLLAGMKNVLSQKNVRLKNYVKETPYTNNNNIVSDDKNHNESNSETNHNDDDLIERNLESDFKQFILSRLLGLPKKYIAIAYMYYQERYTVEDIGRYLKRSERCVAYILKRCSIALQSGCKESEKLEIILVQKVIEEIKPDIELKEKLLDNISKGTNLLEKQNFYQLYKYYIYCRIIVAVSICLIILIGSFVMRQEKDRFYINGTNVEITEATWVEDRGPSFSFTVEGNSIDLAVFASENHYLKNVNDVIGISELYRWPSISSYINSTMKATAYLMVEQKENKNITIAWTPKSLNDSRNKGSRDLNYSQFQEETDVILYQIQKDDQSINQGGIEIKRLSDGQVSARLISIPNSELKYRLKKVKEK</sequence>